<dbReference type="GeneID" id="89952187"/>
<proteinExistence type="predicted"/>
<protein>
    <submittedName>
        <fullName evidence="1">Uncharacterized protein</fullName>
    </submittedName>
</protein>
<dbReference type="Proteomes" id="UP001304243">
    <property type="component" value="Unassembled WGS sequence"/>
</dbReference>
<evidence type="ECO:0000313" key="2">
    <source>
        <dbReference type="Proteomes" id="UP001304243"/>
    </source>
</evidence>
<evidence type="ECO:0000313" key="1">
    <source>
        <dbReference type="EMBL" id="KAK4520367.1"/>
    </source>
</evidence>
<dbReference type="EMBL" id="JASEJX010000011">
    <property type="protein sequence ID" value="KAK4520367.1"/>
    <property type="molecule type" value="Genomic_DNA"/>
</dbReference>
<reference evidence="1 2" key="1">
    <citation type="submission" date="2022-11" db="EMBL/GenBank/DDBJ databases">
        <title>Mucor velutinosus strain NIH1002 WGS.</title>
        <authorList>
            <person name="Subramanian P."/>
            <person name="Mullikin J.C."/>
            <person name="Segre J.A."/>
            <person name="Zelazny A.M."/>
        </authorList>
    </citation>
    <scope>NUCLEOTIDE SEQUENCE [LARGE SCALE GENOMIC DNA]</scope>
    <source>
        <strain evidence="1 2">NIH1002</strain>
    </source>
</reference>
<gene>
    <name evidence="1" type="ORF">ATC70_008501</name>
</gene>
<comment type="caution">
    <text evidence="1">The sequence shown here is derived from an EMBL/GenBank/DDBJ whole genome shotgun (WGS) entry which is preliminary data.</text>
</comment>
<sequence length="66" mass="7494">MLPLPSHVLSHLKQAVLSKCYQSKFSVPPTSSQNDKTVQIYHLYIYTRSSPTLICASSYSINYQDN</sequence>
<keyword evidence="2" id="KW-1185">Reference proteome</keyword>
<dbReference type="RefSeq" id="XP_064687033.1">
    <property type="nucleotide sequence ID" value="XM_064827749.1"/>
</dbReference>
<accession>A0AAN7DN20</accession>
<name>A0AAN7DN20_9FUNG</name>
<dbReference type="AlphaFoldDB" id="A0AAN7DN20"/>
<organism evidence="1 2">
    <name type="scientific">Mucor velutinosus</name>
    <dbReference type="NCBI Taxonomy" id="708070"/>
    <lineage>
        <taxon>Eukaryota</taxon>
        <taxon>Fungi</taxon>
        <taxon>Fungi incertae sedis</taxon>
        <taxon>Mucoromycota</taxon>
        <taxon>Mucoromycotina</taxon>
        <taxon>Mucoromycetes</taxon>
        <taxon>Mucorales</taxon>
        <taxon>Mucorineae</taxon>
        <taxon>Mucoraceae</taxon>
        <taxon>Mucor</taxon>
    </lineage>
</organism>